<dbReference type="RefSeq" id="WP_141339272.1">
    <property type="nucleotide sequence ID" value="NZ_JBHMAX010000036.1"/>
</dbReference>
<feature type="signal peptide" evidence="2">
    <location>
        <begin position="1"/>
        <end position="23"/>
    </location>
</feature>
<organism evidence="3 4">
    <name type="scientific">Ornithinimicrobium kibberense</name>
    <dbReference type="NCBI Taxonomy" id="282060"/>
    <lineage>
        <taxon>Bacteria</taxon>
        <taxon>Bacillati</taxon>
        <taxon>Actinomycetota</taxon>
        <taxon>Actinomycetes</taxon>
        <taxon>Micrococcales</taxon>
        <taxon>Ornithinimicrobiaceae</taxon>
        <taxon>Ornithinimicrobium</taxon>
    </lineage>
</organism>
<comment type="caution">
    <text evidence="3">The sequence shown here is derived from an EMBL/GenBank/DDBJ whole genome shotgun (WGS) entry which is preliminary data.</text>
</comment>
<reference evidence="3 4" key="1">
    <citation type="submission" date="2024-09" db="EMBL/GenBank/DDBJ databases">
        <authorList>
            <person name="Sun Q."/>
            <person name="Mori K."/>
        </authorList>
    </citation>
    <scope>NUCLEOTIDE SEQUENCE [LARGE SCALE GENOMIC DNA]</scope>
    <source>
        <strain evidence="3 4">JCM 12763</strain>
    </source>
</reference>
<dbReference type="Proteomes" id="UP001589613">
    <property type="component" value="Unassembled WGS sequence"/>
</dbReference>
<dbReference type="EMBL" id="JBHMAX010000036">
    <property type="protein sequence ID" value="MFB9733461.1"/>
    <property type="molecule type" value="Genomic_DNA"/>
</dbReference>
<keyword evidence="2" id="KW-0732">Signal</keyword>
<feature type="region of interest" description="Disordered" evidence="1">
    <location>
        <begin position="138"/>
        <end position="162"/>
    </location>
</feature>
<evidence type="ECO:0000256" key="1">
    <source>
        <dbReference type="SAM" id="MobiDB-lite"/>
    </source>
</evidence>
<protein>
    <submittedName>
        <fullName evidence="3">Uncharacterized protein</fullName>
    </submittedName>
</protein>
<keyword evidence="4" id="KW-1185">Reference proteome</keyword>
<sequence length="162" mass="16334">MSRIAQTAAVAAAFVMSGQAAQAGVYTAGENEVVGIGLDLVMTADGCQVQLTYDGPAELSMTAWTGVEEGGTYGAVAHLYINSGHYFGFASQQSIRENDGWGAGEVISPTNITAFGSGLSCEWPDEGTVGVIPPHAGVQGPPPHAGVPGPPPHARGLAVGLG</sequence>
<gene>
    <name evidence="3" type="ORF">ACFFN0_15540</name>
</gene>
<evidence type="ECO:0000256" key="2">
    <source>
        <dbReference type="SAM" id="SignalP"/>
    </source>
</evidence>
<proteinExistence type="predicted"/>
<name>A0ABV5V6N1_9MICO</name>
<feature type="chain" id="PRO_5047302240" evidence="2">
    <location>
        <begin position="24"/>
        <end position="162"/>
    </location>
</feature>
<evidence type="ECO:0000313" key="4">
    <source>
        <dbReference type="Proteomes" id="UP001589613"/>
    </source>
</evidence>
<accession>A0ABV5V6N1</accession>
<evidence type="ECO:0000313" key="3">
    <source>
        <dbReference type="EMBL" id="MFB9733461.1"/>
    </source>
</evidence>
<feature type="compositionally biased region" description="Pro residues" evidence="1">
    <location>
        <begin position="140"/>
        <end position="153"/>
    </location>
</feature>